<dbReference type="Proteomes" id="UP000287651">
    <property type="component" value="Unassembled WGS sequence"/>
</dbReference>
<dbReference type="AlphaFoldDB" id="A0A426XE15"/>
<gene>
    <name evidence="1" type="ORF">B296_00047563</name>
</gene>
<evidence type="ECO:0000313" key="2">
    <source>
        <dbReference type="Proteomes" id="UP000287651"/>
    </source>
</evidence>
<reference evidence="1 2" key="1">
    <citation type="journal article" date="2014" name="Agronomy (Basel)">
        <title>A Draft Genome Sequence for Ensete ventricosum, the Drought-Tolerant Tree Against Hunger.</title>
        <authorList>
            <person name="Harrison J."/>
            <person name="Moore K.A."/>
            <person name="Paszkiewicz K."/>
            <person name="Jones T."/>
            <person name="Grant M."/>
            <person name="Ambacheew D."/>
            <person name="Muzemil S."/>
            <person name="Studholme D.J."/>
        </authorList>
    </citation>
    <scope>NUCLEOTIDE SEQUENCE [LARGE SCALE GENOMIC DNA]</scope>
</reference>
<proteinExistence type="predicted"/>
<accession>A0A426XE15</accession>
<sequence>MMSVGELYAVVDESVPLGLARVRKLVHVDQEEVRKLKRGPLGLERAFRDAFVQSLPCGPARRPSRLGSSWDLGAIVDY</sequence>
<dbReference type="EMBL" id="AMZH03021981">
    <property type="protein sequence ID" value="RRT37703.1"/>
    <property type="molecule type" value="Genomic_DNA"/>
</dbReference>
<evidence type="ECO:0000313" key="1">
    <source>
        <dbReference type="EMBL" id="RRT37703.1"/>
    </source>
</evidence>
<organism evidence="1 2">
    <name type="scientific">Ensete ventricosum</name>
    <name type="common">Abyssinian banana</name>
    <name type="synonym">Musa ensete</name>
    <dbReference type="NCBI Taxonomy" id="4639"/>
    <lineage>
        <taxon>Eukaryota</taxon>
        <taxon>Viridiplantae</taxon>
        <taxon>Streptophyta</taxon>
        <taxon>Embryophyta</taxon>
        <taxon>Tracheophyta</taxon>
        <taxon>Spermatophyta</taxon>
        <taxon>Magnoliopsida</taxon>
        <taxon>Liliopsida</taxon>
        <taxon>Zingiberales</taxon>
        <taxon>Musaceae</taxon>
        <taxon>Ensete</taxon>
    </lineage>
</organism>
<protein>
    <submittedName>
        <fullName evidence="1">Uncharacterized protein</fullName>
    </submittedName>
</protein>
<comment type="caution">
    <text evidence="1">The sequence shown here is derived from an EMBL/GenBank/DDBJ whole genome shotgun (WGS) entry which is preliminary data.</text>
</comment>
<name>A0A426XE15_ENSVE</name>